<dbReference type="InterPro" id="IPR011979">
    <property type="entry name" value="Antitox_Xre"/>
</dbReference>
<protein>
    <submittedName>
        <fullName evidence="3">DUF2384 domain-containing protein</fullName>
    </submittedName>
</protein>
<organism evidence="3 4">
    <name type="scientific">Vreelandella sulfidaeris</name>
    <dbReference type="NCBI Taxonomy" id="115553"/>
    <lineage>
        <taxon>Bacteria</taxon>
        <taxon>Pseudomonadati</taxon>
        <taxon>Pseudomonadota</taxon>
        <taxon>Gammaproteobacteria</taxon>
        <taxon>Oceanospirillales</taxon>
        <taxon>Halomonadaceae</taxon>
        <taxon>Vreelandella</taxon>
    </lineage>
</organism>
<proteinExistence type="predicted"/>
<comment type="caution">
    <text evidence="3">The sequence shown here is derived from an EMBL/GenBank/DDBJ whole genome shotgun (WGS) entry which is preliminary data.</text>
</comment>
<reference evidence="4" key="1">
    <citation type="submission" date="2018-06" db="EMBL/GenBank/DDBJ databases">
        <title>Whole genome sequencing of four bacterial strains from South Shetland trench revealing bio-synthetic gene clusters.</title>
        <authorList>
            <person name="Abdel-Mageed W.M."/>
            <person name="Lehri B."/>
            <person name="Jarmusch S."/>
            <person name="Miranda K."/>
            <person name="Goodfellow M."/>
            <person name="Jaspars M."/>
            <person name="Karlyshev A.V."/>
        </authorList>
    </citation>
    <scope>NUCLEOTIDE SEQUENCE [LARGE SCALE GENOMIC DNA]</scope>
    <source>
        <strain evidence="4">SST4</strain>
    </source>
</reference>
<feature type="domain" description="Antitoxin Xre/MbcA/ParS-like toxin-binding" evidence="1">
    <location>
        <begin position="96"/>
        <end position="147"/>
    </location>
</feature>
<dbReference type="AlphaFoldDB" id="A0A365TKM6"/>
<gene>
    <name evidence="3" type="ORF">DQ400_15535</name>
</gene>
<dbReference type="Pfam" id="PF09722">
    <property type="entry name" value="Xre_MbcA_ParS_C"/>
    <property type="match status" value="1"/>
</dbReference>
<evidence type="ECO:0000259" key="1">
    <source>
        <dbReference type="Pfam" id="PF09722"/>
    </source>
</evidence>
<keyword evidence="4" id="KW-1185">Reference proteome</keyword>
<name>A0A365TKM6_9GAMM</name>
<dbReference type="InterPro" id="IPR024467">
    <property type="entry name" value="Xre/MbcA/ParS-like_toxin-bd"/>
</dbReference>
<dbReference type="OrthoDB" id="8595277at2"/>
<sequence>MEAAIEEYRPKPKPKKDDFWKALGLPARGAQLHEALEKGVPYKVYTELAVASGLESKELARYVVIKPATLQRRATAGRFKQDEGDRLYRFAEVYKSAVDLFEGDQQRARRWLLNPVRGLGGRRPVEMVATTAGAEAVLDLIGRLEHGVFA</sequence>
<dbReference type="Proteomes" id="UP000252204">
    <property type="component" value="Unassembled WGS sequence"/>
</dbReference>
<dbReference type="EMBL" id="QNTU01000011">
    <property type="protein sequence ID" value="RBI66149.1"/>
    <property type="molecule type" value="Genomic_DNA"/>
</dbReference>
<evidence type="ECO:0000313" key="3">
    <source>
        <dbReference type="EMBL" id="RBI66149.1"/>
    </source>
</evidence>
<accession>A0A365TKM6</accession>
<dbReference type="Pfam" id="PF20432">
    <property type="entry name" value="Xre-like-HTH"/>
    <property type="match status" value="1"/>
</dbReference>
<feature type="domain" description="Antitoxin Xre-like helix-turn-helix" evidence="2">
    <location>
        <begin position="32"/>
        <end position="91"/>
    </location>
</feature>
<dbReference type="NCBIfam" id="TIGR02293">
    <property type="entry name" value="TAS_TIGR02293"/>
    <property type="match status" value="1"/>
</dbReference>
<dbReference type="GO" id="GO:0003677">
    <property type="term" value="F:DNA binding"/>
    <property type="evidence" value="ECO:0007669"/>
    <property type="project" value="InterPro"/>
</dbReference>
<evidence type="ECO:0000259" key="2">
    <source>
        <dbReference type="Pfam" id="PF20432"/>
    </source>
</evidence>
<evidence type="ECO:0000313" key="4">
    <source>
        <dbReference type="Proteomes" id="UP000252204"/>
    </source>
</evidence>
<dbReference type="InterPro" id="IPR046847">
    <property type="entry name" value="Xre-like_HTH"/>
</dbReference>